<comment type="caution">
    <text evidence="2">The sequence shown here is derived from an EMBL/GenBank/DDBJ whole genome shotgun (WGS) entry which is preliminary data.</text>
</comment>
<organism evidence="2 3">
    <name type="scientific">Rhynchospora breviuscula</name>
    <dbReference type="NCBI Taxonomy" id="2022672"/>
    <lineage>
        <taxon>Eukaryota</taxon>
        <taxon>Viridiplantae</taxon>
        <taxon>Streptophyta</taxon>
        <taxon>Embryophyta</taxon>
        <taxon>Tracheophyta</taxon>
        <taxon>Spermatophyta</taxon>
        <taxon>Magnoliopsida</taxon>
        <taxon>Liliopsida</taxon>
        <taxon>Poales</taxon>
        <taxon>Cyperaceae</taxon>
        <taxon>Cyperoideae</taxon>
        <taxon>Rhynchosporeae</taxon>
        <taxon>Rhynchospora</taxon>
    </lineage>
</organism>
<dbReference type="SUPFAM" id="SSF55961">
    <property type="entry name" value="Bet v1-like"/>
    <property type="match status" value="1"/>
</dbReference>
<sequence>MSSTMISEVTTVIPAPRLFKAAIIDWHNLAPKVAADKVVSAETIEGDGGIGSVRQLNFGPAMPFSFEQRLLEFEDVENCEIKSSVVAGGGLGVFFNTATYHIKIEPSGTGSLARMVLTFTPVPGTNSAEHEKLIKGAFFGVMKGCEAFLLTNPDAYN</sequence>
<proteinExistence type="inferred from homology"/>
<evidence type="ECO:0000256" key="1">
    <source>
        <dbReference type="ARBA" id="ARBA00009744"/>
    </source>
</evidence>
<dbReference type="CDD" id="cd07816">
    <property type="entry name" value="Bet_v1-like"/>
    <property type="match status" value="1"/>
</dbReference>
<dbReference type="Gene3D" id="3.30.530.20">
    <property type="match status" value="1"/>
</dbReference>
<dbReference type="GO" id="GO:0004864">
    <property type="term" value="F:protein phosphatase inhibitor activity"/>
    <property type="evidence" value="ECO:0007669"/>
    <property type="project" value="InterPro"/>
</dbReference>
<dbReference type="Proteomes" id="UP001151287">
    <property type="component" value="Unassembled WGS sequence"/>
</dbReference>
<dbReference type="InterPro" id="IPR024949">
    <property type="entry name" value="Bet_v_I_allergen"/>
</dbReference>
<dbReference type="PANTHER" id="PTHR31213">
    <property type="entry name" value="OS08G0374000 PROTEIN-RELATED"/>
    <property type="match status" value="1"/>
</dbReference>
<dbReference type="PRINTS" id="PR00634">
    <property type="entry name" value="BETALLERGEN"/>
</dbReference>
<dbReference type="InterPro" id="IPR023393">
    <property type="entry name" value="START-like_dom_sf"/>
</dbReference>
<dbReference type="GO" id="GO:0038023">
    <property type="term" value="F:signaling receptor activity"/>
    <property type="evidence" value="ECO:0007669"/>
    <property type="project" value="InterPro"/>
</dbReference>
<evidence type="ECO:0008006" key="4">
    <source>
        <dbReference type="Google" id="ProtNLM"/>
    </source>
</evidence>
<dbReference type="InterPro" id="IPR050279">
    <property type="entry name" value="Plant_def-hormone_signal"/>
</dbReference>
<accession>A0A9Q0HUY3</accession>
<keyword evidence="3" id="KW-1185">Reference proteome</keyword>
<dbReference type="AlphaFoldDB" id="A0A9Q0HUY3"/>
<name>A0A9Q0HUY3_9POAL</name>
<reference evidence="2" key="1">
    <citation type="journal article" date="2022" name="Cell">
        <title>Repeat-based holocentromeres influence genome architecture and karyotype evolution.</title>
        <authorList>
            <person name="Hofstatter P.G."/>
            <person name="Thangavel G."/>
            <person name="Lux T."/>
            <person name="Neumann P."/>
            <person name="Vondrak T."/>
            <person name="Novak P."/>
            <person name="Zhang M."/>
            <person name="Costa L."/>
            <person name="Castellani M."/>
            <person name="Scott A."/>
            <person name="Toegelov H."/>
            <person name="Fuchs J."/>
            <person name="Mata-Sucre Y."/>
            <person name="Dias Y."/>
            <person name="Vanzela A.L.L."/>
            <person name="Huettel B."/>
            <person name="Almeida C.C.S."/>
            <person name="Simkova H."/>
            <person name="Souza G."/>
            <person name="Pedrosa-Harand A."/>
            <person name="Macas J."/>
            <person name="Mayer K.F.X."/>
            <person name="Houben A."/>
            <person name="Marques A."/>
        </authorList>
    </citation>
    <scope>NUCLEOTIDE SEQUENCE</scope>
    <source>
        <strain evidence="2">RhyBre1mFocal</strain>
    </source>
</reference>
<protein>
    <recommendedName>
        <fullName evidence="4">Pathogenesis-related protein 10</fullName>
    </recommendedName>
</protein>
<dbReference type="GO" id="GO:0009738">
    <property type="term" value="P:abscisic acid-activated signaling pathway"/>
    <property type="evidence" value="ECO:0007669"/>
    <property type="project" value="InterPro"/>
</dbReference>
<dbReference type="GO" id="GO:0005634">
    <property type="term" value="C:nucleus"/>
    <property type="evidence" value="ECO:0007669"/>
    <property type="project" value="TreeGrafter"/>
</dbReference>
<evidence type="ECO:0000313" key="2">
    <source>
        <dbReference type="EMBL" id="KAJ1699326.1"/>
    </source>
</evidence>
<dbReference type="GO" id="GO:0005737">
    <property type="term" value="C:cytoplasm"/>
    <property type="evidence" value="ECO:0007669"/>
    <property type="project" value="TreeGrafter"/>
</dbReference>
<dbReference type="PANTHER" id="PTHR31213:SF201">
    <property type="entry name" value="OS03G0300400 PROTEIN"/>
    <property type="match status" value="1"/>
</dbReference>
<dbReference type="EMBL" id="JAMQYH010000002">
    <property type="protein sequence ID" value="KAJ1699326.1"/>
    <property type="molecule type" value="Genomic_DNA"/>
</dbReference>
<gene>
    <name evidence="2" type="ORF">LUZ63_007838</name>
</gene>
<dbReference type="GO" id="GO:0010427">
    <property type="term" value="F:abscisic acid binding"/>
    <property type="evidence" value="ECO:0007669"/>
    <property type="project" value="InterPro"/>
</dbReference>
<dbReference type="OrthoDB" id="590841at2759"/>
<comment type="similarity">
    <text evidence="1">Belongs to the BetVI family.</text>
</comment>
<evidence type="ECO:0000313" key="3">
    <source>
        <dbReference type="Proteomes" id="UP001151287"/>
    </source>
</evidence>
<dbReference type="FunFam" id="3.30.530.20:FF:000007">
    <property type="entry name" value="Major pollen allergen Bet v 1-A"/>
    <property type="match status" value="1"/>
</dbReference>